<feature type="region of interest" description="Disordered" evidence="1">
    <location>
        <begin position="147"/>
        <end position="177"/>
    </location>
</feature>
<sequence length="211" mass="22015">MACRGEAIIETPHTKEPPMRFLARLAAVLAAVALAPVALVWDGAKWIRRLFFRPDPVLPTAVAAEDYLDAAVAAAPSAPVPEGIPARHPVGMALVLHARHLTAGGDPVDLTGLPADAATWLHSLSPDELAVLALAMPHEAQALAAGTGHVPGLQGPHDADTSAAPGTHPQDADMSEAPAFSWPYRGARGDSAMADLLAHVEALRHRQVRVA</sequence>
<gene>
    <name evidence="3" type="ORF">GCM10007890_36400</name>
</gene>
<keyword evidence="2" id="KW-1133">Transmembrane helix</keyword>
<keyword evidence="2" id="KW-0472">Membrane</keyword>
<evidence type="ECO:0000256" key="1">
    <source>
        <dbReference type="SAM" id="MobiDB-lite"/>
    </source>
</evidence>
<evidence type="ECO:0000313" key="4">
    <source>
        <dbReference type="Proteomes" id="UP001157440"/>
    </source>
</evidence>
<dbReference type="AlphaFoldDB" id="A0AA37TKG0"/>
<evidence type="ECO:0000313" key="3">
    <source>
        <dbReference type="EMBL" id="GLS71627.1"/>
    </source>
</evidence>
<evidence type="ECO:0000256" key="2">
    <source>
        <dbReference type="SAM" id="Phobius"/>
    </source>
</evidence>
<reference evidence="4" key="1">
    <citation type="journal article" date="2019" name="Int. J. Syst. Evol. Microbiol.">
        <title>The Global Catalogue of Microorganisms (GCM) 10K type strain sequencing project: providing services to taxonomists for standard genome sequencing and annotation.</title>
        <authorList>
            <consortium name="The Broad Institute Genomics Platform"/>
            <consortium name="The Broad Institute Genome Sequencing Center for Infectious Disease"/>
            <person name="Wu L."/>
            <person name="Ma J."/>
        </authorList>
    </citation>
    <scope>NUCLEOTIDE SEQUENCE [LARGE SCALE GENOMIC DNA]</scope>
    <source>
        <strain evidence="4">NBRC 103632</strain>
    </source>
</reference>
<organism evidence="3 4">
    <name type="scientific">Methylobacterium tardum</name>
    <dbReference type="NCBI Taxonomy" id="374432"/>
    <lineage>
        <taxon>Bacteria</taxon>
        <taxon>Pseudomonadati</taxon>
        <taxon>Pseudomonadota</taxon>
        <taxon>Alphaproteobacteria</taxon>
        <taxon>Hyphomicrobiales</taxon>
        <taxon>Methylobacteriaceae</taxon>
        <taxon>Methylobacterium</taxon>
    </lineage>
</organism>
<dbReference type="EMBL" id="BSPL01000017">
    <property type="protein sequence ID" value="GLS71627.1"/>
    <property type="molecule type" value="Genomic_DNA"/>
</dbReference>
<dbReference type="Proteomes" id="UP001157440">
    <property type="component" value="Unassembled WGS sequence"/>
</dbReference>
<keyword evidence="2" id="KW-0812">Transmembrane</keyword>
<accession>A0AA37TKG0</accession>
<name>A0AA37TKG0_9HYPH</name>
<feature type="transmembrane region" description="Helical" evidence="2">
    <location>
        <begin position="21"/>
        <end position="41"/>
    </location>
</feature>
<protein>
    <submittedName>
        <fullName evidence="3">Uncharacterized protein</fullName>
    </submittedName>
</protein>
<proteinExistence type="predicted"/>
<keyword evidence="4" id="KW-1185">Reference proteome</keyword>
<comment type="caution">
    <text evidence="3">The sequence shown here is derived from an EMBL/GenBank/DDBJ whole genome shotgun (WGS) entry which is preliminary data.</text>
</comment>